<sequence>MRIPFAVGLVFIVLYISYKTSERYNVIGYTSKFISEKFGVSQNSGNYSSFFDLKFRLPEALRNIILELEGGDAAENGTVVLVTPEDFKTTVVKVANGTIVKEKLKTALQDVCQCYEGNCACCVIVDIPDFSHSVCVNATYNPKLIGLDLAIGFDGHYFMQDISLRNPPPFCFSLPIPGADPQMCVAFKNMDVDQKAEVLTGCIELDIDFFHLRLINIDLGCFKMPI</sequence>
<reference evidence="2 5" key="3">
    <citation type="submission" date="2019-12" db="EMBL/GenBank/DDBJ databases">
        <title>Chromosome-level assembly of the Caenorhabditis remanei genome.</title>
        <authorList>
            <person name="Teterina A.A."/>
            <person name="Willis J.H."/>
            <person name="Phillips P.C."/>
        </authorList>
    </citation>
    <scope>NUCLEOTIDE SEQUENCE [LARGE SCALE GENOMIC DNA]</scope>
    <source>
        <strain evidence="2 5">PX506</strain>
        <tissue evidence="2">Whole organism</tissue>
    </source>
</reference>
<evidence type="ECO:0000313" key="4">
    <source>
        <dbReference type="Proteomes" id="UP000216624"/>
    </source>
</evidence>
<evidence type="ECO:0000313" key="3">
    <source>
        <dbReference type="EMBL" id="OZF83793.1"/>
    </source>
</evidence>
<evidence type="ECO:0000259" key="1">
    <source>
        <dbReference type="Pfam" id="PF15998"/>
    </source>
</evidence>
<dbReference type="EMBL" id="WUAV01000001">
    <property type="protein sequence ID" value="KAF1770769.1"/>
    <property type="molecule type" value="Genomic_DNA"/>
</dbReference>
<feature type="domain" description="DUF4773" evidence="1">
    <location>
        <begin position="112"/>
        <end position="224"/>
    </location>
</feature>
<dbReference type="EMBL" id="NMWX01000174">
    <property type="protein sequence ID" value="OZF83793.1"/>
    <property type="molecule type" value="Genomic_DNA"/>
</dbReference>
<dbReference type="InterPro" id="IPR031941">
    <property type="entry name" value="DUF4773"/>
</dbReference>
<evidence type="ECO:0000313" key="2">
    <source>
        <dbReference type="EMBL" id="KAF1770769.1"/>
    </source>
</evidence>
<feature type="non-terminal residue" evidence="3">
    <location>
        <position position="1"/>
    </location>
</feature>
<name>A0A260ZDJ2_CAERE</name>
<organism evidence="3 4">
    <name type="scientific">Caenorhabditis remanei</name>
    <name type="common">Caenorhabditis vulgaris</name>
    <dbReference type="NCBI Taxonomy" id="31234"/>
    <lineage>
        <taxon>Eukaryota</taxon>
        <taxon>Metazoa</taxon>
        <taxon>Ecdysozoa</taxon>
        <taxon>Nematoda</taxon>
        <taxon>Chromadorea</taxon>
        <taxon>Rhabditida</taxon>
        <taxon>Rhabditina</taxon>
        <taxon>Rhabditomorpha</taxon>
        <taxon>Rhabditoidea</taxon>
        <taxon>Rhabditidae</taxon>
        <taxon>Peloderinae</taxon>
        <taxon>Caenorhabditis</taxon>
    </lineage>
</organism>
<dbReference type="PANTHER" id="PTHR36299:SF2">
    <property type="entry name" value="DUF4773 DOMAIN-CONTAINING PROTEIN"/>
    <property type="match status" value="1"/>
</dbReference>
<dbReference type="Pfam" id="PF15998">
    <property type="entry name" value="DUF4773"/>
    <property type="match status" value="1"/>
</dbReference>
<dbReference type="AlphaFoldDB" id="A0A260ZDJ2"/>
<dbReference type="Proteomes" id="UP000216624">
    <property type="component" value="Unassembled WGS sequence"/>
</dbReference>
<reference evidence="4" key="1">
    <citation type="submission" date="2017-08" db="EMBL/GenBank/DDBJ databases">
        <authorList>
            <person name="Fierst J.L."/>
        </authorList>
    </citation>
    <scope>NUCLEOTIDE SEQUENCE [LARGE SCALE GENOMIC DNA]</scope>
    <source>
        <strain evidence="4">PX439</strain>
    </source>
</reference>
<accession>A0A260ZDJ2</accession>
<reference evidence="3" key="2">
    <citation type="submission" date="2017-08" db="EMBL/GenBank/DDBJ databases">
        <authorList>
            <person name="de Groot N.N."/>
        </authorList>
    </citation>
    <scope>NUCLEOTIDE SEQUENCE [LARGE SCALE GENOMIC DNA]</scope>
    <source>
        <strain evidence="3">PX439</strain>
    </source>
</reference>
<comment type="caution">
    <text evidence="3">The sequence shown here is derived from an EMBL/GenBank/DDBJ whole genome shotgun (WGS) entry which is preliminary data.</text>
</comment>
<dbReference type="Proteomes" id="UP000483820">
    <property type="component" value="Chromosome I"/>
</dbReference>
<keyword evidence="4" id="KW-1185">Reference proteome</keyword>
<dbReference type="PANTHER" id="PTHR36299">
    <property type="entry name" value="AGAP008005-PA"/>
    <property type="match status" value="1"/>
</dbReference>
<proteinExistence type="predicted"/>
<evidence type="ECO:0000313" key="5">
    <source>
        <dbReference type="Proteomes" id="UP000483820"/>
    </source>
</evidence>
<gene>
    <name evidence="3" type="ORF">FL82_15583</name>
    <name evidence="2" type="ORF">GCK72_002592</name>
</gene>
<protein>
    <recommendedName>
        <fullName evidence="1">DUF4773 domain-containing protein</fullName>
    </recommendedName>
</protein>